<dbReference type="EMBL" id="SRPY01000432">
    <property type="protein sequence ID" value="KAG5923901.1"/>
    <property type="molecule type" value="Genomic_DNA"/>
</dbReference>
<keyword evidence="3" id="KW-1185">Reference proteome</keyword>
<dbReference type="AlphaFoldDB" id="A0A8K0J5A4"/>
<sequence>MEFDEAHELDIDHMVPLKNAWISGASSWTTDRRRDFANDITRPQLWAVSAHSNRAKSDEGPDLWKPPLQDFWCTYSKSWIQVKSHYGLTVTDEEKDALSSMLDTC</sequence>
<comment type="caution">
    <text evidence="2">The sequence shown here is derived from an EMBL/GenBank/DDBJ whole genome shotgun (WGS) entry which is preliminary data.</text>
</comment>
<dbReference type="PANTHER" id="PTHR24094:SF15">
    <property type="entry name" value="AMP-DEPENDENT SYNTHETASE_LIGASE DOMAIN-CONTAINING PROTEIN-RELATED"/>
    <property type="match status" value="1"/>
</dbReference>
<dbReference type="PANTHER" id="PTHR24094">
    <property type="entry name" value="SECRETED PROTEIN"/>
    <property type="match status" value="1"/>
</dbReference>
<accession>A0A8K0J5A4</accession>
<dbReference type="OrthoDB" id="3162605at2759"/>
<dbReference type="InterPro" id="IPR011089">
    <property type="entry name" value="GmrSD_C"/>
</dbReference>
<dbReference type="Pfam" id="PF07510">
    <property type="entry name" value="GmrSD_C"/>
    <property type="match status" value="1"/>
</dbReference>
<organism evidence="2 3">
    <name type="scientific">Claviceps africana</name>
    <dbReference type="NCBI Taxonomy" id="83212"/>
    <lineage>
        <taxon>Eukaryota</taxon>
        <taxon>Fungi</taxon>
        <taxon>Dikarya</taxon>
        <taxon>Ascomycota</taxon>
        <taxon>Pezizomycotina</taxon>
        <taxon>Sordariomycetes</taxon>
        <taxon>Hypocreomycetidae</taxon>
        <taxon>Hypocreales</taxon>
        <taxon>Clavicipitaceae</taxon>
        <taxon>Claviceps</taxon>
    </lineage>
</organism>
<reference evidence="2" key="1">
    <citation type="journal article" date="2020" name="bioRxiv">
        <title>Whole genome comparisons of ergot fungi reveals the divergence and evolution of species within the genus Claviceps are the result of varying mechanisms driving genome evolution and host range expansion.</title>
        <authorList>
            <person name="Wyka S.A."/>
            <person name="Mondo S.J."/>
            <person name="Liu M."/>
            <person name="Dettman J."/>
            <person name="Nalam V."/>
            <person name="Broders K.D."/>
        </authorList>
    </citation>
    <scope>NUCLEOTIDE SEQUENCE</scope>
    <source>
        <strain evidence="2">CCC 489</strain>
    </source>
</reference>
<evidence type="ECO:0000313" key="2">
    <source>
        <dbReference type="EMBL" id="KAG5923901.1"/>
    </source>
</evidence>
<dbReference type="Proteomes" id="UP000811619">
    <property type="component" value="Unassembled WGS sequence"/>
</dbReference>
<feature type="domain" description="GmrSD restriction endonucleases C-terminal" evidence="1">
    <location>
        <begin position="8"/>
        <end position="99"/>
    </location>
</feature>
<evidence type="ECO:0000313" key="3">
    <source>
        <dbReference type="Proteomes" id="UP000811619"/>
    </source>
</evidence>
<proteinExistence type="predicted"/>
<protein>
    <recommendedName>
        <fullName evidence="1">GmrSD restriction endonucleases C-terminal domain-containing protein</fullName>
    </recommendedName>
</protein>
<evidence type="ECO:0000259" key="1">
    <source>
        <dbReference type="Pfam" id="PF07510"/>
    </source>
</evidence>
<name>A0A8K0J5A4_9HYPO</name>
<gene>
    <name evidence="2" type="ORF">E4U42_004793</name>
</gene>